<dbReference type="EMBL" id="BDFE01000017">
    <property type="protein sequence ID" value="GAU09332.1"/>
    <property type="molecule type" value="Genomic_DNA"/>
</dbReference>
<protein>
    <recommendedName>
        <fullName evidence="3">Phage ABA sandwich domain-containing protein</fullName>
    </recommendedName>
</protein>
<name>A0A194AGX6_9BACT</name>
<evidence type="ECO:0000313" key="2">
    <source>
        <dbReference type="Proteomes" id="UP000095200"/>
    </source>
</evidence>
<reference evidence="2" key="1">
    <citation type="submission" date="2016-06" db="EMBL/GenBank/DDBJ databases">
        <title>Draft genome sequence of Desulfoplanes formicivorans strain Pf12B.</title>
        <authorList>
            <person name="Watanabe M."/>
            <person name="Kojima H."/>
            <person name="Fukui M."/>
        </authorList>
    </citation>
    <scope>NUCLEOTIDE SEQUENCE [LARGE SCALE GENOMIC DNA]</scope>
    <source>
        <strain evidence="2">Pf12B</strain>
    </source>
</reference>
<proteinExistence type="predicted"/>
<dbReference type="Proteomes" id="UP000095200">
    <property type="component" value="Unassembled WGS sequence"/>
</dbReference>
<gene>
    <name evidence="1" type="ORF">DPF_2055</name>
</gene>
<comment type="caution">
    <text evidence="1">The sequence shown here is derived from an EMBL/GenBank/DDBJ whole genome shotgun (WGS) entry which is preliminary data.</text>
</comment>
<evidence type="ECO:0008006" key="3">
    <source>
        <dbReference type="Google" id="ProtNLM"/>
    </source>
</evidence>
<dbReference type="InterPro" id="IPR028985">
    <property type="entry name" value="Bacillus_phage_prot-like"/>
</dbReference>
<evidence type="ECO:0000313" key="1">
    <source>
        <dbReference type="EMBL" id="GAU09332.1"/>
    </source>
</evidence>
<accession>A0A194AGX6</accession>
<sequence length="97" mass="10704">MTHTAPPRLNSAMAAFMNQEADVPFATNISLALTVAEKLQTLGYTFKLKDLCPKDIEHDNWAAIFTDEQGTLVRQEHENAATAICRAAFAILSTPRQ</sequence>
<dbReference type="Gene3D" id="3.30.2120.10">
    <property type="entry name" value="Bacillus phage protein-like"/>
    <property type="match status" value="1"/>
</dbReference>
<organism evidence="1 2">
    <name type="scientific">Desulfoplanes formicivorans</name>
    <dbReference type="NCBI Taxonomy" id="1592317"/>
    <lineage>
        <taxon>Bacteria</taxon>
        <taxon>Pseudomonadati</taxon>
        <taxon>Thermodesulfobacteriota</taxon>
        <taxon>Desulfovibrionia</taxon>
        <taxon>Desulfovibrionales</taxon>
        <taxon>Desulfoplanaceae</taxon>
        <taxon>Desulfoplanes</taxon>
    </lineage>
</organism>
<keyword evidence="2" id="KW-1185">Reference proteome</keyword>
<dbReference type="AlphaFoldDB" id="A0A194AGX6"/>